<evidence type="ECO:0000256" key="4">
    <source>
        <dbReference type="ARBA" id="ARBA00023163"/>
    </source>
</evidence>
<comment type="subcellular location">
    <subcellularLocation>
        <location evidence="1">Nucleus</location>
    </subcellularLocation>
</comment>
<protein>
    <recommendedName>
        <fullName evidence="6">MADS-box domain-containing protein</fullName>
    </recommendedName>
</protein>
<dbReference type="GO" id="GO:0045893">
    <property type="term" value="P:positive regulation of DNA-templated transcription"/>
    <property type="evidence" value="ECO:0007669"/>
    <property type="project" value="UniProtKB-ARBA"/>
</dbReference>
<evidence type="ECO:0000313" key="8">
    <source>
        <dbReference type="Proteomes" id="UP000077755"/>
    </source>
</evidence>
<dbReference type="SUPFAM" id="SSF55455">
    <property type="entry name" value="SRF-like"/>
    <property type="match status" value="1"/>
</dbReference>
<reference evidence="7" key="2">
    <citation type="submission" date="2022-03" db="EMBL/GenBank/DDBJ databases">
        <title>Draft title - Genomic analysis of global carrot germplasm unveils the trajectory of domestication and the origin of high carotenoid orange carrot.</title>
        <authorList>
            <person name="Iorizzo M."/>
            <person name="Ellison S."/>
            <person name="Senalik D."/>
            <person name="Macko-Podgorni A."/>
            <person name="Grzebelus D."/>
            <person name="Bostan H."/>
            <person name="Rolling W."/>
            <person name="Curaba J."/>
            <person name="Simon P."/>
        </authorList>
    </citation>
    <scope>NUCLEOTIDE SEQUENCE</scope>
    <source>
        <tissue evidence="7">Leaf</tissue>
    </source>
</reference>
<keyword evidence="8" id="KW-1185">Reference proteome</keyword>
<dbReference type="GO" id="GO:0000981">
    <property type="term" value="F:DNA-binding transcription factor activity, RNA polymerase II-specific"/>
    <property type="evidence" value="ECO:0007669"/>
    <property type="project" value="TreeGrafter"/>
</dbReference>
<dbReference type="Pfam" id="PF01486">
    <property type="entry name" value="K-box"/>
    <property type="match status" value="1"/>
</dbReference>
<name>A0AAF0XRS1_DAUCS</name>
<dbReference type="AlphaFoldDB" id="A0AAF0XRS1"/>
<gene>
    <name evidence="7" type="ORF">DCAR_0832298</name>
</gene>
<dbReference type="GO" id="GO:0000978">
    <property type="term" value="F:RNA polymerase II cis-regulatory region sequence-specific DNA binding"/>
    <property type="evidence" value="ECO:0007669"/>
    <property type="project" value="TreeGrafter"/>
</dbReference>
<proteinExistence type="predicted"/>
<dbReference type="PRINTS" id="PR00404">
    <property type="entry name" value="MADSDOMAIN"/>
</dbReference>
<dbReference type="PROSITE" id="PS50066">
    <property type="entry name" value="MADS_BOX_2"/>
    <property type="match status" value="1"/>
</dbReference>
<dbReference type="Proteomes" id="UP000077755">
    <property type="component" value="Chromosome 8"/>
</dbReference>
<evidence type="ECO:0000256" key="1">
    <source>
        <dbReference type="ARBA" id="ARBA00004123"/>
    </source>
</evidence>
<evidence type="ECO:0000259" key="6">
    <source>
        <dbReference type="PROSITE" id="PS50066"/>
    </source>
</evidence>
<evidence type="ECO:0000256" key="5">
    <source>
        <dbReference type="ARBA" id="ARBA00023242"/>
    </source>
</evidence>
<reference evidence="7" key="1">
    <citation type="journal article" date="2016" name="Nat. Genet.">
        <title>A high-quality carrot genome assembly provides new insights into carotenoid accumulation and asterid genome evolution.</title>
        <authorList>
            <person name="Iorizzo M."/>
            <person name="Ellison S."/>
            <person name="Senalik D."/>
            <person name="Zeng P."/>
            <person name="Satapoomin P."/>
            <person name="Huang J."/>
            <person name="Bowman M."/>
            <person name="Iovene M."/>
            <person name="Sanseverino W."/>
            <person name="Cavagnaro P."/>
            <person name="Yildiz M."/>
            <person name="Macko-Podgorni A."/>
            <person name="Moranska E."/>
            <person name="Grzebelus E."/>
            <person name="Grzebelus D."/>
            <person name="Ashrafi H."/>
            <person name="Zheng Z."/>
            <person name="Cheng S."/>
            <person name="Spooner D."/>
            <person name="Van Deynze A."/>
            <person name="Simon P."/>
        </authorList>
    </citation>
    <scope>NUCLEOTIDE SEQUENCE</scope>
    <source>
        <tissue evidence="7">Leaf</tissue>
    </source>
</reference>
<keyword evidence="5" id="KW-0539">Nucleus</keyword>
<dbReference type="PANTHER" id="PTHR11945:SF534">
    <property type="entry name" value="MYOCYTE-SPECIFIC ENHANCER FACTOR 2"/>
    <property type="match status" value="1"/>
</dbReference>
<feature type="domain" description="MADS-box" evidence="6">
    <location>
        <begin position="1"/>
        <end position="43"/>
    </location>
</feature>
<dbReference type="Pfam" id="PF00319">
    <property type="entry name" value="SRF-TF"/>
    <property type="match status" value="1"/>
</dbReference>
<keyword evidence="4" id="KW-0804">Transcription</keyword>
<dbReference type="PANTHER" id="PTHR11945">
    <property type="entry name" value="MADS BOX PROTEIN"/>
    <property type="match status" value="1"/>
</dbReference>
<keyword evidence="2" id="KW-0805">Transcription regulation</keyword>
<dbReference type="SMART" id="SM00432">
    <property type="entry name" value="MADS"/>
    <property type="match status" value="1"/>
</dbReference>
<dbReference type="CDD" id="cd00120">
    <property type="entry name" value="MADS"/>
    <property type="match status" value="1"/>
</dbReference>
<dbReference type="EMBL" id="CP093350">
    <property type="protein sequence ID" value="WOH12790.1"/>
    <property type="molecule type" value="Genomic_DNA"/>
</dbReference>
<dbReference type="InterPro" id="IPR002100">
    <property type="entry name" value="TF_MADSbox"/>
</dbReference>
<organism evidence="7 8">
    <name type="scientific">Daucus carota subsp. sativus</name>
    <name type="common">Carrot</name>
    <dbReference type="NCBI Taxonomy" id="79200"/>
    <lineage>
        <taxon>Eukaryota</taxon>
        <taxon>Viridiplantae</taxon>
        <taxon>Streptophyta</taxon>
        <taxon>Embryophyta</taxon>
        <taxon>Tracheophyta</taxon>
        <taxon>Spermatophyta</taxon>
        <taxon>Magnoliopsida</taxon>
        <taxon>eudicotyledons</taxon>
        <taxon>Gunneridae</taxon>
        <taxon>Pentapetalae</taxon>
        <taxon>asterids</taxon>
        <taxon>campanulids</taxon>
        <taxon>Apiales</taxon>
        <taxon>Apiaceae</taxon>
        <taxon>Apioideae</taxon>
        <taxon>Scandiceae</taxon>
        <taxon>Daucinae</taxon>
        <taxon>Daucus</taxon>
        <taxon>Daucus sect. Daucus</taxon>
    </lineage>
</organism>
<dbReference type="InterPro" id="IPR002487">
    <property type="entry name" value="TF_Kbox"/>
</dbReference>
<dbReference type="InterPro" id="IPR036879">
    <property type="entry name" value="TF_MADSbox_sf"/>
</dbReference>
<keyword evidence="3" id="KW-0238">DNA-binding</keyword>
<dbReference type="GO" id="GO:0005634">
    <property type="term" value="C:nucleus"/>
    <property type="evidence" value="ECO:0007669"/>
    <property type="project" value="UniProtKB-SubCell"/>
</dbReference>
<evidence type="ECO:0000256" key="2">
    <source>
        <dbReference type="ARBA" id="ARBA00023015"/>
    </source>
</evidence>
<evidence type="ECO:0000256" key="3">
    <source>
        <dbReference type="ARBA" id="ARBA00023125"/>
    </source>
</evidence>
<dbReference type="GO" id="GO:0046983">
    <property type="term" value="F:protein dimerization activity"/>
    <property type="evidence" value="ECO:0007669"/>
    <property type="project" value="InterPro"/>
</dbReference>
<accession>A0AAF0XRS1</accession>
<evidence type="ECO:0000313" key="7">
    <source>
        <dbReference type="EMBL" id="WOH12790.1"/>
    </source>
</evidence>
<dbReference type="Gene3D" id="3.40.1810.10">
    <property type="entry name" value="Transcription factor, MADS-box"/>
    <property type="match status" value="1"/>
</dbReference>
<sequence length="152" mass="17981">MGRKKLVIKRIEDKCNRQVTFSKRRKGLFKKAQDLSILCDIQMVYSRFVLIILYLDELNFDQLTLDDLVQLELDMKTAIAQTRATKTRMMAPITTLQEKERLLREENEILVQQISAMAKQNDNNREADIEMHDREKNETNHSPLQRTLKLLF</sequence>